<proteinExistence type="inferred from homology"/>
<dbReference type="AlphaFoldDB" id="A0A936YQN3"/>
<dbReference type="RefSeq" id="WP_201663501.1">
    <property type="nucleotide sequence ID" value="NZ_JAEQNC010000017.1"/>
</dbReference>
<feature type="active site" description="Cysteine persulfide intermediate" evidence="3">
    <location>
        <position position="110"/>
    </location>
</feature>
<keyword evidence="2 3" id="KW-0501">Molybdenum cofactor biosynthesis</keyword>
<evidence type="ECO:0000313" key="4">
    <source>
        <dbReference type="EMBL" id="MBL0374950.1"/>
    </source>
</evidence>
<dbReference type="GO" id="GO:0005737">
    <property type="term" value="C:cytoplasm"/>
    <property type="evidence" value="ECO:0007669"/>
    <property type="project" value="UniProtKB-SubCell"/>
</dbReference>
<evidence type="ECO:0000313" key="5">
    <source>
        <dbReference type="Proteomes" id="UP000633219"/>
    </source>
</evidence>
<accession>A0A936YQN3</accession>
<dbReference type="SUPFAM" id="SSF53927">
    <property type="entry name" value="Cytidine deaminase-like"/>
    <property type="match status" value="1"/>
</dbReference>
<dbReference type="InterPro" id="IPR016193">
    <property type="entry name" value="Cytidine_deaminase-like"/>
</dbReference>
<dbReference type="NCBIfam" id="TIGR00129">
    <property type="entry name" value="fdhD_narQ"/>
    <property type="match status" value="1"/>
</dbReference>
<dbReference type="Proteomes" id="UP000633219">
    <property type="component" value="Unassembled WGS sequence"/>
</dbReference>
<organism evidence="4 5">
    <name type="scientific">Rhizobium setariae</name>
    <dbReference type="NCBI Taxonomy" id="2801340"/>
    <lineage>
        <taxon>Bacteria</taxon>
        <taxon>Pseudomonadati</taxon>
        <taxon>Pseudomonadota</taxon>
        <taxon>Alphaproteobacteria</taxon>
        <taxon>Hyphomicrobiales</taxon>
        <taxon>Rhizobiaceae</taxon>
        <taxon>Rhizobium/Agrobacterium group</taxon>
        <taxon>Rhizobium</taxon>
    </lineage>
</organism>
<comment type="similarity">
    <text evidence="3">Belongs to the FdhD family.</text>
</comment>
<dbReference type="InterPro" id="IPR003786">
    <property type="entry name" value="FdhD"/>
</dbReference>
<dbReference type="GO" id="GO:0016783">
    <property type="term" value="F:sulfurtransferase activity"/>
    <property type="evidence" value="ECO:0007669"/>
    <property type="project" value="InterPro"/>
</dbReference>
<dbReference type="Gene3D" id="3.10.20.10">
    <property type="match status" value="1"/>
</dbReference>
<comment type="subcellular location">
    <subcellularLocation>
        <location evidence="3">Cytoplasm</location>
    </subcellularLocation>
</comment>
<evidence type="ECO:0000256" key="1">
    <source>
        <dbReference type="ARBA" id="ARBA00022490"/>
    </source>
</evidence>
<reference evidence="4" key="1">
    <citation type="submission" date="2021-01" db="EMBL/GenBank/DDBJ databases">
        <title>Rhizobium sp. strain KVB221 16S ribosomal RNA gene Genome sequencing and assembly.</title>
        <authorList>
            <person name="Kang M."/>
        </authorList>
    </citation>
    <scope>NUCLEOTIDE SEQUENCE</scope>
    <source>
        <strain evidence="4">KVB221</strain>
    </source>
</reference>
<gene>
    <name evidence="3 4" type="primary">fdhD</name>
    <name evidence="4" type="ORF">JJB09_23330</name>
</gene>
<dbReference type="PIRSF" id="PIRSF015626">
    <property type="entry name" value="FdhD"/>
    <property type="match status" value="1"/>
</dbReference>
<evidence type="ECO:0000256" key="2">
    <source>
        <dbReference type="ARBA" id="ARBA00023150"/>
    </source>
</evidence>
<dbReference type="GO" id="GO:0006777">
    <property type="term" value="P:Mo-molybdopterin cofactor biosynthetic process"/>
    <property type="evidence" value="ECO:0007669"/>
    <property type="project" value="UniProtKB-UniRule"/>
</dbReference>
<comment type="caution">
    <text evidence="4">The sequence shown here is derived from an EMBL/GenBank/DDBJ whole genome shotgun (WGS) entry which is preliminary data.</text>
</comment>
<dbReference type="HAMAP" id="MF_00187">
    <property type="entry name" value="FdhD"/>
    <property type="match status" value="1"/>
</dbReference>
<protein>
    <recommendedName>
        <fullName evidence="3">Sulfur carrier protein FdhD</fullName>
    </recommendedName>
</protein>
<dbReference type="PANTHER" id="PTHR30592">
    <property type="entry name" value="FORMATE DEHYDROGENASE"/>
    <property type="match status" value="1"/>
</dbReference>
<name>A0A936YQN3_9HYPH</name>
<dbReference type="PANTHER" id="PTHR30592:SF1">
    <property type="entry name" value="SULFUR CARRIER PROTEIN FDHD"/>
    <property type="match status" value="1"/>
</dbReference>
<dbReference type="GO" id="GO:0097163">
    <property type="term" value="F:sulfur carrier activity"/>
    <property type="evidence" value="ECO:0007669"/>
    <property type="project" value="UniProtKB-UniRule"/>
</dbReference>
<evidence type="ECO:0000256" key="3">
    <source>
        <dbReference type="HAMAP-Rule" id="MF_00187"/>
    </source>
</evidence>
<comment type="function">
    <text evidence="3">Required for formate dehydrogenase (FDH) activity. Acts as a sulfur carrier protein that transfers sulfur from IscS to the molybdenum cofactor prior to its insertion into FDH.</text>
</comment>
<sequence length="274" mass="28561">MTIPSSRRVPEIVFRNRVLSEGLRVVAEESAIALSYGGSTEAVMMATPADLEDFAIGFSLSEGIVGSMDEVEAVEIESASGGIDLQIRLKDDVDRALRVRRRAKAGPVGCGLCGVESIEEALKPAADVTSVSVTLLPSEIAEAMASLSANQPLNAETRAVHAAGFYIPGKGMIAVREDVGRHNALDKLIGHLARNDIAGSAGAVIMTSRLSVELIQKTAKLGSSVLIGISAPTALAIDMATRAGMTLVALARGEDYEIFTGADRIKMGAKADAA</sequence>
<dbReference type="Gene3D" id="3.40.140.10">
    <property type="entry name" value="Cytidine Deaminase, domain 2"/>
    <property type="match status" value="1"/>
</dbReference>
<dbReference type="Pfam" id="PF02634">
    <property type="entry name" value="FdhD-NarQ"/>
    <property type="match status" value="1"/>
</dbReference>
<keyword evidence="5" id="KW-1185">Reference proteome</keyword>
<dbReference type="EMBL" id="JAEQNC010000017">
    <property type="protein sequence ID" value="MBL0374950.1"/>
    <property type="molecule type" value="Genomic_DNA"/>
</dbReference>
<comment type="caution">
    <text evidence="3">Lacks conserved residue(s) required for the propagation of feature annotation.</text>
</comment>
<keyword evidence="1 3" id="KW-0963">Cytoplasm</keyword>